<dbReference type="Proteomes" id="UP001214628">
    <property type="component" value="Chromosome 2"/>
</dbReference>
<dbReference type="AlphaFoldDB" id="A0AAF0F5H4"/>
<organism evidence="5 6">
    <name type="scientific">Malassezia psittaci</name>
    <dbReference type="NCBI Taxonomy" id="1821823"/>
    <lineage>
        <taxon>Eukaryota</taxon>
        <taxon>Fungi</taxon>
        <taxon>Dikarya</taxon>
        <taxon>Basidiomycota</taxon>
        <taxon>Ustilaginomycotina</taxon>
        <taxon>Malasseziomycetes</taxon>
        <taxon>Malasseziales</taxon>
        <taxon>Malasseziaceae</taxon>
        <taxon>Malassezia</taxon>
    </lineage>
</organism>
<feature type="compositionally biased region" description="Polar residues" evidence="3">
    <location>
        <begin position="65"/>
        <end position="76"/>
    </location>
</feature>
<dbReference type="GO" id="GO:0006446">
    <property type="term" value="P:regulation of translational initiation"/>
    <property type="evidence" value="ECO:0007669"/>
    <property type="project" value="TreeGrafter"/>
</dbReference>
<dbReference type="Pfam" id="PF01205">
    <property type="entry name" value="Impact_N"/>
    <property type="match status" value="1"/>
</dbReference>
<evidence type="ECO:0000313" key="6">
    <source>
        <dbReference type="Proteomes" id="UP001214628"/>
    </source>
</evidence>
<keyword evidence="2" id="KW-0175">Coiled coil</keyword>
<feature type="region of interest" description="Disordered" evidence="3">
    <location>
        <begin position="1"/>
        <end position="105"/>
    </location>
</feature>
<dbReference type="GO" id="GO:0140469">
    <property type="term" value="P:GCN2-mediated signaling"/>
    <property type="evidence" value="ECO:0007669"/>
    <property type="project" value="TreeGrafter"/>
</dbReference>
<reference evidence="5" key="1">
    <citation type="submission" date="2023-02" db="EMBL/GenBank/DDBJ databases">
        <title>Mating type loci evolution in Malassezia.</title>
        <authorList>
            <person name="Coelho M.A."/>
        </authorList>
    </citation>
    <scope>NUCLEOTIDE SEQUENCE</scope>
    <source>
        <strain evidence="5">CBS 14136</strain>
    </source>
</reference>
<feature type="coiled-coil region" evidence="2">
    <location>
        <begin position="319"/>
        <end position="346"/>
    </location>
</feature>
<dbReference type="EMBL" id="CP118376">
    <property type="protein sequence ID" value="WFD43431.1"/>
    <property type="molecule type" value="Genomic_DNA"/>
</dbReference>
<dbReference type="Gene3D" id="3.30.230.30">
    <property type="entry name" value="Impact, N-terminal domain"/>
    <property type="match status" value="1"/>
</dbReference>
<dbReference type="InterPro" id="IPR020568">
    <property type="entry name" value="Ribosomal_Su5_D2-typ_SF"/>
</dbReference>
<dbReference type="GO" id="GO:0005737">
    <property type="term" value="C:cytoplasm"/>
    <property type="evidence" value="ECO:0007669"/>
    <property type="project" value="TreeGrafter"/>
</dbReference>
<dbReference type="PANTHER" id="PTHR16301:SF25">
    <property type="entry name" value="PROTEIN IMPACT"/>
    <property type="match status" value="1"/>
</dbReference>
<feature type="compositionally biased region" description="Basic and acidic residues" evidence="3">
    <location>
        <begin position="9"/>
        <end position="32"/>
    </location>
</feature>
<dbReference type="SUPFAM" id="SSF54211">
    <property type="entry name" value="Ribosomal protein S5 domain 2-like"/>
    <property type="match status" value="1"/>
</dbReference>
<keyword evidence="6" id="KW-1185">Reference proteome</keyword>
<protein>
    <recommendedName>
        <fullName evidence="4">Impact N-terminal domain-containing protein</fullName>
    </recommendedName>
</protein>
<feature type="compositionally biased region" description="Basic and acidic residues" evidence="3">
    <location>
        <begin position="83"/>
        <end position="103"/>
    </location>
</feature>
<proteinExistence type="inferred from homology"/>
<evidence type="ECO:0000256" key="3">
    <source>
        <dbReference type="SAM" id="MobiDB-lite"/>
    </source>
</evidence>
<feature type="domain" description="Impact N-terminal" evidence="4">
    <location>
        <begin position="180"/>
        <end position="275"/>
    </location>
</feature>
<evidence type="ECO:0000259" key="4">
    <source>
        <dbReference type="Pfam" id="PF01205"/>
    </source>
</evidence>
<name>A0AAF0F5H4_9BASI</name>
<comment type="similarity">
    <text evidence="1">Belongs to the IMPACT family.</text>
</comment>
<dbReference type="InterPro" id="IPR023582">
    <property type="entry name" value="Impact"/>
</dbReference>
<dbReference type="PANTHER" id="PTHR16301">
    <property type="entry name" value="IMPACT-RELATED"/>
    <property type="match status" value="1"/>
</dbReference>
<evidence type="ECO:0000256" key="2">
    <source>
        <dbReference type="SAM" id="Coils"/>
    </source>
</evidence>
<evidence type="ECO:0000313" key="5">
    <source>
        <dbReference type="EMBL" id="WFD43431.1"/>
    </source>
</evidence>
<accession>A0AAF0F5H4</accession>
<evidence type="ECO:0000256" key="1">
    <source>
        <dbReference type="ARBA" id="ARBA00007665"/>
    </source>
</evidence>
<dbReference type="InterPro" id="IPR001498">
    <property type="entry name" value="Impact_N"/>
</dbReference>
<gene>
    <name evidence="5" type="ORF">MPSI1_002093</name>
</gene>
<feature type="compositionally biased region" description="Basic and acidic residues" evidence="3">
    <location>
        <begin position="41"/>
        <end position="64"/>
    </location>
</feature>
<sequence>MQVEGQVGDQDKKVRETGWDGRGMREKEEKNGKRTSSPDSPTDKSISEPRLSPKAETLARESLSRRLTSNSPSARGSTEPDDVSIRKREHECVSKSSEVEQPNKRVSLSTWLTSSGASSDPSHNIAPTTCASARIADRNSVFIGYVYPLTNASPTAISALLDNLTHVVHPSISVTDLPPQFQHSASNRRGSTHDMYAYRVMQLKPGRTGLQGPNDFGIEQGLEDDGEKWGAEKIMRVITELGASDVLVIVSRWYGGELLGPVRFEHISNAARAALRHYLSQDTVRELRSRLQGLDQAIAKFRSPTAAPGPLRCYEDLTEERAKRLVQARQKTLQALQRRARESSQNTVYNATAP</sequence>
<dbReference type="InterPro" id="IPR036956">
    <property type="entry name" value="Impact_N_sf"/>
</dbReference>